<dbReference type="AlphaFoldDB" id="A0A4P2VUY3"/>
<evidence type="ECO:0000313" key="2">
    <source>
        <dbReference type="EMBL" id="BBH53325.1"/>
    </source>
</evidence>
<dbReference type="Proteomes" id="UP000291236">
    <property type="component" value="Chromosome"/>
</dbReference>
<dbReference type="GO" id="GO:0004311">
    <property type="term" value="F:geranylgeranyl diphosphate synthase activity"/>
    <property type="evidence" value="ECO:0007669"/>
    <property type="project" value="InterPro"/>
</dbReference>
<dbReference type="SFLD" id="SFLDS00005">
    <property type="entry name" value="Isoprenoid_Synthase_Type_I"/>
    <property type="match status" value="1"/>
</dbReference>
<dbReference type="SFLD" id="SFLDG01212">
    <property type="entry name" value="Phytoene_synthase_like"/>
    <property type="match status" value="1"/>
</dbReference>
<dbReference type="KEGG" id="sbf:JCM31447_17680"/>
<dbReference type="InterPro" id="IPR044843">
    <property type="entry name" value="Trans_IPPS_bact-type"/>
</dbReference>
<dbReference type="CDD" id="cd00683">
    <property type="entry name" value="Trans_IPPS_HH"/>
    <property type="match status" value="1"/>
</dbReference>
<evidence type="ECO:0008006" key="4">
    <source>
        <dbReference type="Google" id="ProtNLM"/>
    </source>
</evidence>
<dbReference type="GO" id="GO:0016117">
    <property type="term" value="P:carotenoid biosynthetic process"/>
    <property type="evidence" value="ECO:0007669"/>
    <property type="project" value="UniProtKB-ARBA"/>
</dbReference>
<sequence>MKILEIESSEIAKIEYPKPILLLKEMNNIHYEWLYFEITYENQHILCILSLLDPFSIEKNTQKNSPTIYLTWYDNKKLIAYSYTVFSCKDRINLENKIENWFCGITSNLEIILPCHSTQKVIHLTLKNPFPKVNIGNFSSDGIKKCSKKHYWQLLSKSLKVQGVIETIEVPKEKFTEFFSRHALFYDKYLDFKLKHESPRRLQFKDAAFYLDHNAGVEKLSEIKNQWYWWHSEQNGFWEVCYFFPKAKQMFYCQSSAGEQAADILSVEPSEIVKCYKYSNFFLQYPAKMFSRMFGSITVDFKIESAPFYLRARSLGNIKLTLELLKPKNICRKLTQILIGSRKINAKYFEADLNDFESYLDFFDICKNITKNNGKSFYLASHVLSSEQREASYFVYTLCRLIDDATDELVKIPTLDGALQGTSFSNKFLNILWGKDFLVDAYFLMQIRERISFCLFKNIDLKSTENFIFDARRKVNEFYLEKRHFEELIYGQKMDEMFCQPKNFSEFYLYCYRVAGVVGLLMAKMFKTQQSEEAEKAAEHLGIAMQITNILRDIKEDFENGRIYIPKSFCQYYNLNFDEKIFSSDIQDRNIEFIDDLARRAIQYYQNANQGIKTIPSLRARFCVRLMLAIYGSILGKILLNKSIVFKQRAIVSKFERILIFFKVFLGFSPLKVAKLNRNFTIDENLIL</sequence>
<keyword evidence="1" id="KW-0808">Transferase</keyword>
<name>A0A4P2VUY3_FLUSA</name>
<dbReference type="GO" id="GO:0051996">
    <property type="term" value="F:squalene synthase [NAD(P)H] activity"/>
    <property type="evidence" value="ECO:0007669"/>
    <property type="project" value="InterPro"/>
</dbReference>
<gene>
    <name evidence="2" type="ORF">JCM31447_17680</name>
</gene>
<dbReference type="OrthoDB" id="9807580at2"/>
<dbReference type="EMBL" id="AP019368">
    <property type="protein sequence ID" value="BBH53325.1"/>
    <property type="molecule type" value="Genomic_DNA"/>
</dbReference>
<organism evidence="2 3">
    <name type="scientific">Fluviispira sanaruensis</name>
    <dbReference type="NCBI Taxonomy" id="2493639"/>
    <lineage>
        <taxon>Bacteria</taxon>
        <taxon>Pseudomonadati</taxon>
        <taxon>Bdellovibrionota</taxon>
        <taxon>Oligoflexia</taxon>
        <taxon>Silvanigrellales</taxon>
        <taxon>Silvanigrellaceae</taxon>
        <taxon>Fluviispira</taxon>
    </lineage>
</organism>
<dbReference type="InterPro" id="IPR008949">
    <property type="entry name" value="Isoprenoid_synthase_dom_sf"/>
</dbReference>
<keyword evidence="3" id="KW-1185">Reference proteome</keyword>
<proteinExistence type="predicted"/>
<protein>
    <recommendedName>
        <fullName evidence="4">Phytoene synthase</fullName>
    </recommendedName>
</protein>
<dbReference type="SUPFAM" id="SSF48576">
    <property type="entry name" value="Terpenoid synthases"/>
    <property type="match status" value="1"/>
</dbReference>
<reference evidence="2 3" key="1">
    <citation type="submission" date="2018-12" db="EMBL/GenBank/DDBJ databases">
        <title>Rubrispira sanarue gen. nov., sp., nov., a member of the order Silvanigrellales, isolated from a brackish lake in Hamamatsu Japan.</title>
        <authorList>
            <person name="Maejima Y."/>
            <person name="Iino T."/>
            <person name="Muraguchi Y."/>
            <person name="Fukuda K."/>
            <person name="Nojiri H."/>
            <person name="Ohkuma M."/>
            <person name="Moriuchi R."/>
            <person name="Dohra H."/>
            <person name="Kimbara K."/>
            <person name="Shintani M."/>
        </authorList>
    </citation>
    <scope>NUCLEOTIDE SEQUENCE [LARGE SCALE GENOMIC DNA]</scope>
    <source>
        <strain evidence="2 3">RF1110005</strain>
    </source>
</reference>
<dbReference type="PROSITE" id="PS01045">
    <property type="entry name" value="SQUALEN_PHYTOEN_SYN_2"/>
    <property type="match status" value="1"/>
</dbReference>
<dbReference type="RefSeq" id="WP_130608940.1">
    <property type="nucleotide sequence ID" value="NZ_AP019368.1"/>
</dbReference>
<accession>A0A4P2VUY3</accession>
<dbReference type="PANTHER" id="PTHR31480">
    <property type="entry name" value="BIFUNCTIONAL LYCOPENE CYCLASE/PHYTOENE SYNTHASE"/>
    <property type="match status" value="1"/>
</dbReference>
<dbReference type="Gene3D" id="1.10.600.10">
    <property type="entry name" value="Farnesyl Diphosphate Synthase"/>
    <property type="match status" value="1"/>
</dbReference>
<dbReference type="Pfam" id="PF00494">
    <property type="entry name" value="SQS_PSY"/>
    <property type="match status" value="1"/>
</dbReference>
<evidence type="ECO:0000256" key="1">
    <source>
        <dbReference type="ARBA" id="ARBA00022679"/>
    </source>
</evidence>
<dbReference type="InterPro" id="IPR019845">
    <property type="entry name" value="Squalene/phytoene_synthase_CS"/>
</dbReference>
<dbReference type="InterPro" id="IPR002060">
    <property type="entry name" value="Squ/phyt_synthse"/>
</dbReference>
<dbReference type="InterPro" id="IPR033904">
    <property type="entry name" value="Trans_IPPS_HH"/>
</dbReference>
<dbReference type="SFLD" id="SFLDG01018">
    <property type="entry name" value="Squalene/Phytoene_Synthase_Lik"/>
    <property type="match status" value="1"/>
</dbReference>
<evidence type="ECO:0000313" key="3">
    <source>
        <dbReference type="Proteomes" id="UP000291236"/>
    </source>
</evidence>